<keyword evidence="4" id="KW-1185">Reference proteome</keyword>
<protein>
    <submittedName>
        <fullName evidence="3">Uncharacterized protein</fullName>
    </submittedName>
</protein>
<evidence type="ECO:0000313" key="4">
    <source>
        <dbReference type="Proteomes" id="UP000016932"/>
    </source>
</evidence>
<dbReference type="AlphaFoldDB" id="M2ZM19"/>
<evidence type="ECO:0000313" key="3">
    <source>
        <dbReference type="EMBL" id="EME80114.1"/>
    </source>
</evidence>
<proteinExistence type="predicted"/>
<feature type="region of interest" description="Disordered" evidence="1">
    <location>
        <begin position="71"/>
        <end position="225"/>
    </location>
</feature>
<feature type="compositionally biased region" description="Low complexity" evidence="1">
    <location>
        <begin position="138"/>
        <end position="160"/>
    </location>
</feature>
<dbReference type="HOGENOM" id="CLU_1180660_0_0_1"/>
<accession>M2ZM19</accession>
<dbReference type="EMBL" id="KB446561">
    <property type="protein sequence ID" value="EME80114.1"/>
    <property type="molecule type" value="Genomic_DNA"/>
</dbReference>
<dbReference type="OrthoDB" id="3649828at2759"/>
<dbReference type="Proteomes" id="UP000016932">
    <property type="component" value="Unassembled WGS sequence"/>
</dbReference>
<keyword evidence="2" id="KW-0732">Signal</keyword>
<reference evidence="3 4" key="1">
    <citation type="journal article" date="2012" name="PLoS Pathog.">
        <title>Diverse lifestyles and strategies of plant pathogenesis encoded in the genomes of eighteen Dothideomycetes fungi.</title>
        <authorList>
            <person name="Ohm R.A."/>
            <person name="Feau N."/>
            <person name="Henrissat B."/>
            <person name="Schoch C.L."/>
            <person name="Horwitz B.A."/>
            <person name="Barry K.W."/>
            <person name="Condon B.J."/>
            <person name="Copeland A.C."/>
            <person name="Dhillon B."/>
            <person name="Glaser F."/>
            <person name="Hesse C.N."/>
            <person name="Kosti I."/>
            <person name="LaButti K."/>
            <person name="Lindquist E.A."/>
            <person name="Lucas S."/>
            <person name="Salamov A.A."/>
            <person name="Bradshaw R.E."/>
            <person name="Ciuffetti L."/>
            <person name="Hamelin R.C."/>
            <person name="Kema G.H.J."/>
            <person name="Lawrence C."/>
            <person name="Scott J.A."/>
            <person name="Spatafora J.W."/>
            <person name="Turgeon B.G."/>
            <person name="de Wit P.J.G.M."/>
            <person name="Zhong S."/>
            <person name="Goodwin S.B."/>
            <person name="Grigoriev I.V."/>
        </authorList>
    </citation>
    <scope>NUCLEOTIDE SEQUENCE [LARGE SCALE GENOMIC DNA]</scope>
    <source>
        <strain evidence="3 4">CIRAD86</strain>
    </source>
</reference>
<dbReference type="VEuPathDB" id="FungiDB:MYCFIDRAFT_198430"/>
<dbReference type="KEGG" id="pfj:MYCFIDRAFT_198430"/>
<feature type="compositionally biased region" description="Low complexity" evidence="1">
    <location>
        <begin position="190"/>
        <end position="201"/>
    </location>
</feature>
<organism evidence="3 4">
    <name type="scientific">Pseudocercospora fijiensis (strain CIRAD86)</name>
    <name type="common">Black leaf streak disease fungus</name>
    <name type="synonym">Mycosphaerella fijiensis</name>
    <dbReference type="NCBI Taxonomy" id="383855"/>
    <lineage>
        <taxon>Eukaryota</taxon>
        <taxon>Fungi</taxon>
        <taxon>Dikarya</taxon>
        <taxon>Ascomycota</taxon>
        <taxon>Pezizomycotina</taxon>
        <taxon>Dothideomycetes</taxon>
        <taxon>Dothideomycetidae</taxon>
        <taxon>Mycosphaerellales</taxon>
        <taxon>Mycosphaerellaceae</taxon>
        <taxon>Pseudocercospora</taxon>
    </lineage>
</organism>
<dbReference type="GeneID" id="19335727"/>
<feature type="compositionally biased region" description="Polar residues" evidence="1">
    <location>
        <begin position="161"/>
        <end position="178"/>
    </location>
</feature>
<feature type="signal peptide" evidence="2">
    <location>
        <begin position="1"/>
        <end position="19"/>
    </location>
</feature>
<feature type="compositionally biased region" description="Polar residues" evidence="1">
    <location>
        <begin position="71"/>
        <end position="83"/>
    </location>
</feature>
<name>M2ZM19_PSEFD</name>
<gene>
    <name evidence="3" type="ORF">MYCFIDRAFT_198430</name>
</gene>
<evidence type="ECO:0000256" key="1">
    <source>
        <dbReference type="SAM" id="MobiDB-lite"/>
    </source>
</evidence>
<sequence length="235" mass="24676">MFISTTLFAALLAGHFAFAYPLSARHEAENDSADNIVTVTHVVSLTTYVNPTTKSIRPTSTLTKTLYTTVQPKSGSTSASASADVNPINGLPVPPAPSSTSTTSVSVDPPAPITWFGPGPEPPNPTAKPSMYQTKPVTTSSSSTTSEAAQPSSSAKKSSSTPFETAPSETPVLSTTKTFEYPYPTKEPKTSAATKATSSSSGTWEYPYPTKESKTKSADDAKNTNCVYPYPGCDE</sequence>
<feature type="chain" id="PRO_5004030705" evidence="2">
    <location>
        <begin position="20"/>
        <end position="235"/>
    </location>
</feature>
<evidence type="ECO:0000256" key="2">
    <source>
        <dbReference type="SAM" id="SignalP"/>
    </source>
</evidence>
<feature type="compositionally biased region" description="Basic and acidic residues" evidence="1">
    <location>
        <begin position="211"/>
        <end position="222"/>
    </location>
</feature>
<dbReference type="RefSeq" id="XP_007929163.1">
    <property type="nucleotide sequence ID" value="XM_007930972.1"/>
</dbReference>
<feature type="compositionally biased region" description="Low complexity" evidence="1">
    <location>
        <begin position="98"/>
        <end position="108"/>
    </location>
</feature>